<comment type="subcellular location">
    <subcellularLocation>
        <location evidence="1">Periplasm</location>
    </subcellularLocation>
</comment>
<evidence type="ECO:0000259" key="5">
    <source>
        <dbReference type="Pfam" id="PF16822"/>
    </source>
</evidence>
<gene>
    <name evidence="6" type="ORF">METZ01_LOCUS333734</name>
</gene>
<dbReference type="SUPFAM" id="SSF52266">
    <property type="entry name" value="SGNH hydrolase"/>
    <property type="match status" value="1"/>
</dbReference>
<feature type="domain" description="AlgX/AlgJ SGNH hydrolase-like" evidence="5">
    <location>
        <begin position="19"/>
        <end position="130"/>
    </location>
</feature>
<dbReference type="InterPro" id="IPR031811">
    <property type="entry name" value="ALGX/ALGJ_SGNH-like"/>
</dbReference>
<reference evidence="6" key="1">
    <citation type="submission" date="2018-05" db="EMBL/GenBank/DDBJ databases">
        <authorList>
            <person name="Lanie J.A."/>
            <person name="Ng W.-L."/>
            <person name="Kazmierczak K.M."/>
            <person name="Andrzejewski T.M."/>
            <person name="Davidsen T.M."/>
            <person name="Wayne K.J."/>
            <person name="Tettelin H."/>
            <person name="Glass J.I."/>
            <person name="Rusch D."/>
            <person name="Podicherti R."/>
            <person name="Tsui H.-C.T."/>
            <person name="Winkler M.E."/>
        </authorList>
    </citation>
    <scope>NUCLEOTIDE SEQUENCE</scope>
</reference>
<evidence type="ECO:0000256" key="4">
    <source>
        <dbReference type="ARBA" id="ARBA00022764"/>
    </source>
</evidence>
<name>A0A382Q7D0_9ZZZZ</name>
<evidence type="ECO:0000256" key="2">
    <source>
        <dbReference type="ARBA" id="ARBA00022679"/>
    </source>
</evidence>
<evidence type="ECO:0000256" key="3">
    <source>
        <dbReference type="ARBA" id="ARBA00022729"/>
    </source>
</evidence>
<keyword evidence="4" id="KW-0574">Periplasm</keyword>
<accession>A0A382Q7D0</accession>
<keyword evidence="2" id="KW-0808">Transferase</keyword>
<evidence type="ECO:0000313" key="6">
    <source>
        <dbReference type="EMBL" id="SVC80880.1"/>
    </source>
</evidence>
<keyword evidence="3" id="KW-0732">Signal</keyword>
<feature type="non-terminal residue" evidence="6">
    <location>
        <position position="1"/>
    </location>
</feature>
<dbReference type="AlphaFoldDB" id="A0A382Q7D0"/>
<evidence type="ECO:0000256" key="1">
    <source>
        <dbReference type="ARBA" id="ARBA00004418"/>
    </source>
</evidence>
<organism evidence="6">
    <name type="scientific">marine metagenome</name>
    <dbReference type="NCBI Taxonomy" id="408172"/>
    <lineage>
        <taxon>unclassified sequences</taxon>
        <taxon>metagenomes</taxon>
        <taxon>ecological metagenomes</taxon>
    </lineage>
</organism>
<dbReference type="EMBL" id="UINC01112147">
    <property type="protein sequence ID" value="SVC80880.1"/>
    <property type="molecule type" value="Genomic_DNA"/>
</dbReference>
<protein>
    <recommendedName>
        <fullName evidence="5">AlgX/AlgJ SGNH hydrolase-like domain-containing protein</fullName>
    </recommendedName>
</protein>
<dbReference type="Pfam" id="PF16822">
    <property type="entry name" value="ALGX"/>
    <property type="match status" value="1"/>
</dbReference>
<sequence>QQAFYEGLYGADEAQRFEPAWALTGRLLQAFKKRVEAYGARLTVVYVPSIVQIEPDNWQTKRELHGLLGEFDLQKPNIRMAGFAEKYDLRLIDLLADFEQRAKTETLYLRDSHWNAAGHALAATSLCANLHGGKP</sequence>
<dbReference type="GO" id="GO:0042597">
    <property type="term" value="C:periplasmic space"/>
    <property type="evidence" value="ECO:0007669"/>
    <property type="project" value="UniProtKB-SubCell"/>
</dbReference>
<dbReference type="GO" id="GO:0016740">
    <property type="term" value="F:transferase activity"/>
    <property type="evidence" value="ECO:0007669"/>
    <property type="project" value="UniProtKB-KW"/>
</dbReference>
<proteinExistence type="predicted"/>